<dbReference type="EMBL" id="JAADJT010000001">
    <property type="protein sequence ID" value="NGZ82763.1"/>
    <property type="molecule type" value="Genomic_DNA"/>
</dbReference>
<proteinExistence type="predicted"/>
<sequence length="134" mass="14426">MKSTLSRIAAALVFTSLFAAGAQAAAPDAAGDAVRITAPAAYHLAPQEFQDYLNAYALSNGDSMKFSQRLNRYYTTVKGESRVEIFAVAPGVFVTKNGATLKFSEDGEALAIDNYERMRVTAVLPTNTIVTARR</sequence>
<feature type="chain" id="PRO_5047386036" description="Gel scht" evidence="1">
    <location>
        <begin position="25"/>
        <end position="134"/>
    </location>
</feature>
<evidence type="ECO:0000256" key="1">
    <source>
        <dbReference type="SAM" id="SignalP"/>
    </source>
</evidence>
<evidence type="ECO:0000313" key="2">
    <source>
        <dbReference type="EMBL" id="NGZ82763.1"/>
    </source>
</evidence>
<reference evidence="3" key="1">
    <citation type="submission" date="2023-07" db="EMBL/GenBank/DDBJ databases">
        <title>Duganella aceri sp. nov., isolated from tree sap.</title>
        <authorList>
            <person name="Kim I.S."/>
        </authorList>
    </citation>
    <scope>NUCLEOTIDE SEQUENCE [LARGE SCALE GENOMIC DNA]</scope>
    <source>
        <strain evidence="3">SAP-35</strain>
    </source>
</reference>
<name>A0ABX0FE09_9BURK</name>
<organism evidence="2 3">
    <name type="scientific">Duganella aceris</name>
    <dbReference type="NCBI Taxonomy" id="2703883"/>
    <lineage>
        <taxon>Bacteria</taxon>
        <taxon>Pseudomonadati</taxon>
        <taxon>Pseudomonadota</taxon>
        <taxon>Betaproteobacteria</taxon>
        <taxon>Burkholderiales</taxon>
        <taxon>Oxalobacteraceae</taxon>
        <taxon>Telluria group</taxon>
        <taxon>Duganella</taxon>
    </lineage>
</organism>
<keyword evidence="3" id="KW-1185">Reference proteome</keyword>
<dbReference type="RefSeq" id="WP_166097400.1">
    <property type="nucleotide sequence ID" value="NZ_JAADJT010000001.1"/>
</dbReference>
<accession>A0ABX0FE09</accession>
<comment type="caution">
    <text evidence="2">The sequence shown here is derived from an EMBL/GenBank/DDBJ whole genome shotgun (WGS) entry which is preliminary data.</text>
</comment>
<keyword evidence="1" id="KW-0732">Signal</keyword>
<feature type="signal peptide" evidence="1">
    <location>
        <begin position="1"/>
        <end position="24"/>
    </location>
</feature>
<gene>
    <name evidence="2" type="ORF">GW587_00605</name>
</gene>
<protein>
    <recommendedName>
        <fullName evidence="4">Gel scht</fullName>
    </recommendedName>
</protein>
<evidence type="ECO:0000313" key="3">
    <source>
        <dbReference type="Proteomes" id="UP000666369"/>
    </source>
</evidence>
<dbReference type="Proteomes" id="UP000666369">
    <property type="component" value="Unassembled WGS sequence"/>
</dbReference>
<evidence type="ECO:0008006" key="4">
    <source>
        <dbReference type="Google" id="ProtNLM"/>
    </source>
</evidence>